<dbReference type="PANTHER" id="PTHR30055:SF234">
    <property type="entry name" value="HTH-TYPE TRANSCRIPTIONAL REGULATOR BETI"/>
    <property type="match status" value="1"/>
</dbReference>
<keyword evidence="7" id="KW-1185">Reference proteome</keyword>
<dbReference type="PROSITE" id="PS50977">
    <property type="entry name" value="HTH_TETR_2"/>
    <property type="match status" value="1"/>
</dbReference>
<evidence type="ECO:0000256" key="4">
    <source>
        <dbReference type="PROSITE-ProRule" id="PRU00335"/>
    </source>
</evidence>
<dbReference type="Pfam" id="PF00440">
    <property type="entry name" value="TetR_N"/>
    <property type="match status" value="1"/>
</dbReference>
<dbReference type="GO" id="GO:0000976">
    <property type="term" value="F:transcription cis-regulatory region binding"/>
    <property type="evidence" value="ECO:0007669"/>
    <property type="project" value="TreeGrafter"/>
</dbReference>
<dbReference type="EMBL" id="AP018823">
    <property type="protein sequence ID" value="BBF85226.1"/>
    <property type="molecule type" value="Genomic_DNA"/>
</dbReference>
<dbReference type="PANTHER" id="PTHR30055">
    <property type="entry name" value="HTH-TYPE TRANSCRIPTIONAL REGULATOR RUTR"/>
    <property type="match status" value="1"/>
</dbReference>
<keyword evidence="1" id="KW-0805">Transcription regulation</keyword>
<dbReference type="InterPro" id="IPR001647">
    <property type="entry name" value="HTH_TetR"/>
</dbReference>
<reference evidence="6 7" key="2">
    <citation type="journal article" date="2017" name="Genome Announc.">
        <title>Draft genome sequence of Aquitalea magnusonii strain H3, a plant growth-promoting bacterium of duckweed Lemna minor.</title>
        <authorList>
            <person name="Ishizawa H."/>
            <person name="Kuroda M."/>
            <person name="Ike M."/>
        </authorList>
    </citation>
    <scope>NUCLEOTIDE SEQUENCE [LARGE SCALE GENOMIC DNA]</scope>
    <source>
        <strain evidence="6 7">H3</strain>
    </source>
</reference>
<evidence type="ECO:0000313" key="6">
    <source>
        <dbReference type="EMBL" id="BBF85226.1"/>
    </source>
</evidence>
<dbReference type="Proteomes" id="UP000198290">
    <property type="component" value="Chromosome"/>
</dbReference>
<dbReference type="KEGG" id="amah:DLM_1607"/>
<organism evidence="6 7">
    <name type="scientific">Aquitalea magnusonii</name>
    <dbReference type="NCBI Taxonomy" id="332411"/>
    <lineage>
        <taxon>Bacteria</taxon>
        <taxon>Pseudomonadati</taxon>
        <taxon>Pseudomonadota</taxon>
        <taxon>Betaproteobacteria</taxon>
        <taxon>Neisseriales</taxon>
        <taxon>Chromobacteriaceae</taxon>
        <taxon>Aquitalea</taxon>
    </lineage>
</organism>
<dbReference type="OrthoDB" id="9816320at2"/>
<dbReference type="Pfam" id="PF17918">
    <property type="entry name" value="TetR_C_15"/>
    <property type="match status" value="1"/>
</dbReference>
<feature type="domain" description="HTH tetR-type" evidence="5">
    <location>
        <begin position="22"/>
        <end position="82"/>
    </location>
</feature>
<keyword evidence="2 4" id="KW-0238">DNA-binding</keyword>
<evidence type="ECO:0000256" key="2">
    <source>
        <dbReference type="ARBA" id="ARBA00023125"/>
    </source>
</evidence>
<dbReference type="GO" id="GO:0003700">
    <property type="term" value="F:DNA-binding transcription factor activity"/>
    <property type="evidence" value="ECO:0007669"/>
    <property type="project" value="TreeGrafter"/>
</dbReference>
<feature type="DNA-binding region" description="H-T-H motif" evidence="4">
    <location>
        <begin position="45"/>
        <end position="64"/>
    </location>
</feature>
<protein>
    <submittedName>
        <fullName evidence="6">Transcriptional regulator, TetR family</fullName>
    </submittedName>
</protein>
<dbReference type="InterPro" id="IPR009057">
    <property type="entry name" value="Homeodomain-like_sf"/>
</dbReference>
<proteinExistence type="predicted"/>
<dbReference type="RefSeq" id="WP_089084299.1">
    <property type="nucleotide sequence ID" value="NZ_AP018823.1"/>
</dbReference>
<dbReference type="InterPro" id="IPR050109">
    <property type="entry name" value="HTH-type_TetR-like_transc_reg"/>
</dbReference>
<sequence length="204" mass="22081">MAQLNPQHSLTPRKSPTQRRSVATVNVILDAAAHILEEYGLEGYTTNSIAERAGISIGSCYQYFPTKEAITVALATREMAQLGQELAVAQSATRWVEGIELAIAAAVAYQLRRPRLALQLDLAESVLRMGVEHSSVQTLAKTVIATLLTRDDAPKVQNIELASRDVVAIAHGMIDSAGRQGESDAAMLQQRVWRAITGYLNADA</sequence>
<evidence type="ECO:0000259" key="5">
    <source>
        <dbReference type="PROSITE" id="PS50977"/>
    </source>
</evidence>
<accession>A0A3G9GI76</accession>
<reference evidence="7" key="3">
    <citation type="journal article" date="2017" name="Plant Physiol. Biochem.">
        <title>Differential oxidative and antioxidative response of duckweed Lemna minor toward plant growth promoting/inhibiting bacteria.</title>
        <authorList>
            <person name="Ishizawa H."/>
            <person name="Kuroda M."/>
            <person name="Morikawa M."/>
            <person name="Ike M."/>
        </authorList>
    </citation>
    <scope>NUCLEOTIDE SEQUENCE [LARGE SCALE GENOMIC DNA]</scope>
    <source>
        <strain evidence="7">H3</strain>
    </source>
</reference>
<dbReference type="AlphaFoldDB" id="A0A3G9GI76"/>
<evidence type="ECO:0000256" key="3">
    <source>
        <dbReference type="ARBA" id="ARBA00023163"/>
    </source>
</evidence>
<gene>
    <name evidence="6" type="ORF">DLM_1607</name>
</gene>
<dbReference type="InterPro" id="IPR041669">
    <property type="entry name" value="TetR_C_15"/>
</dbReference>
<evidence type="ECO:0000256" key="1">
    <source>
        <dbReference type="ARBA" id="ARBA00023015"/>
    </source>
</evidence>
<dbReference type="Gene3D" id="1.10.357.10">
    <property type="entry name" value="Tetracycline Repressor, domain 2"/>
    <property type="match status" value="1"/>
</dbReference>
<dbReference type="PRINTS" id="PR00455">
    <property type="entry name" value="HTHTETR"/>
</dbReference>
<evidence type="ECO:0000313" key="7">
    <source>
        <dbReference type="Proteomes" id="UP000198290"/>
    </source>
</evidence>
<name>A0A3G9GI76_9NEIS</name>
<reference evidence="7" key="1">
    <citation type="journal article" date="2017" name="Biotechnol. Biofuels">
        <title>Evaluation of environmental bacterial communities as a factor affecting the growth of duckweed Lemna minor.</title>
        <authorList>
            <person name="Ishizawa H."/>
            <person name="Kuroda M."/>
            <person name="Morikawa M."/>
            <person name="Ike M."/>
        </authorList>
    </citation>
    <scope>NUCLEOTIDE SEQUENCE [LARGE SCALE GENOMIC DNA]</scope>
    <source>
        <strain evidence="7">H3</strain>
    </source>
</reference>
<keyword evidence="3" id="KW-0804">Transcription</keyword>
<dbReference type="SUPFAM" id="SSF46689">
    <property type="entry name" value="Homeodomain-like"/>
    <property type="match status" value="1"/>
</dbReference>